<feature type="region of interest" description="Disordered" evidence="6">
    <location>
        <begin position="210"/>
        <end position="332"/>
    </location>
</feature>
<evidence type="ECO:0000256" key="1">
    <source>
        <dbReference type="ARBA" id="ARBA00022723"/>
    </source>
</evidence>
<dbReference type="Proteomes" id="UP001438707">
    <property type="component" value="Unassembled WGS sequence"/>
</dbReference>
<evidence type="ECO:0000259" key="7">
    <source>
        <dbReference type="PROSITE" id="PS50103"/>
    </source>
</evidence>
<feature type="compositionally biased region" description="Polar residues" evidence="6">
    <location>
        <begin position="368"/>
        <end position="386"/>
    </location>
</feature>
<dbReference type="PROSITE" id="PS50103">
    <property type="entry name" value="ZF_C3H1"/>
    <property type="match status" value="1"/>
</dbReference>
<evidence type="ECO:0000313" key="8">
    <source>
        <dbReference type="EMBL" id="KAK9832423.1"/>
    </source>
</evidence>
<feature type="compositionally biased region" description="Pro residues" evidence="6">
    <location>
        <begin position="230"/>
        <end position="254"/>
    </location>
</feature>
<dbReference type="InterPro" id="IPR000571">
    <property type="entry name" value="Znf_CCCH"/>
</dbReference>
<evidence type="ECO:0000313" key="9">
    <source>
        <dbReference type="Proteomes" id="UP001438707"/>
    </source>
</evidence>
<feature type="compositionally biased region" description="Low complexity" evidence="6">
    <location>
        <begin position="285"/>
        <end position="294"/>
    </location>
</feature>
<organism evidence="8 9">
    <name type="scientific">Apatococcus lobatus</name>
    <dbReference type="NCBI Taxonomy" id="904363"/>
    <lineage>
        <taxon>Eukaryota</taxon>
        <taxon>Viridiplantae</taxon>
        <taxon>Chlorophyta</taxon>
        <taxon>core chlorophytes</taxon>
        <taxon>Trebouxiophyceae</taxon>
        <taxon>Chlorellales</taxon>
        <taxon>Chlorellaceae</taxon>
        <taxon>Apatococcus</taxon>
    </lineage>
</organism>
<keyword evidence="9" id="KW-1185">Reference proteome</keyword>
<feature type="compositionally biased region" description="Low complexity" evidence="6">
    <location>
        <begin position="308"/>
        <end position="324"/>
    </location>
</feature>
<keyword evidence="1 4" id="KW-0479">Metal-binding</keyword>
<evidence type="ECO:0000256" key="2">
    <source>
        <dbReference type="ARBA" id="ARBA00022771"/>
    </source>
</evidence>
<reference evidence="8 9" key="1">
    <citation type="journal article" date="2024" name="Nat. Commun.">
        <title>Phylogenomics reveals the evolutionary origins of lichenization in chlorophyte algae.</title>
        <authorList>
            <person name="Puginier C."/>
            <person name="Libourel C."/>
            <person name="Otte J."/>
            <person name="Skaloud P."/>
            <person name="Haon M."/>
            <person name="Grisel S."/>
            <person name="Petersen M."/>
            <person name="Berrin J.G."/>
            <person name="Delaux P.M."/>
            <person name="Dal Grande F."/>
            <person name="Keller J."/>
        </authorList>
    </citation>
    <scope>NUCLEOTIDE SEQUENCE [LARGE SCALE GENOMIC DNA]</scope>
    <source>
        <strain evidence="8 9">SAG 2145</strain>
    </source>
</reference>
<gene>
    <name evidence="8" type="ORF">WJX74_009647</name>
</gene>
<name>A0AAW1RFR2_9CHLO</name>
<feature type="region of interest" description="Disordered" evidence="6">
    <location>
        <begin position="368"/>
        <end position="387"/>
    </location>
</feature>
<dbReference type="SMART" id="SM00356">
    <property type="entry name" value="ZnF_C3H1"/>
    <property type="match status" value="1"/>
</dbReference>
<proteinExistence type="predicted"/>
<keyword evidence="3 4" id="KW-0862">Zinc</keyword>
<accession>A0AAW1RFR2</accession>
<dbReference type="EMBL" id="JALJOS010000012">
    <property type="protein sequence ID" value="KAK9832423.1"/>
    <property type="molecule type" value="Genomic_DNA"/>
</dbReference>
<protein>
    <recommendedName>
        <fullName evidence="7">C3H1-type domain-containing protein</fullName>
    </recommendedName>
</protein>
<evidence type="ECO:0000256" key="6">
    <source>
        <dbReference type="SAM" id="MobiDB-lite"/>
    </source>
</evidence>
<feature type="compositionally biased region" description="Polar residues" evidence="6">
    <location>
        <begin position="144"/>
        <end position="153"/>
    </location>
</feature>
<dbReference type="SUPFAM" id="SSF90229">
    <property type="entry name" value="CCCH zinc finger"/>
    <property type="match status" value="1"/>
</dbReference>
<evidence type="ECO:0000256" key="3">
    <source>
        <dbReference type="ARBA" id="ARBA00022833"/>
    </source>
</evidence>
<feature type="zinc finger region" description="C3H1-type" evidence="4">
    <location>
        <begin position="18"/>
        <end position="46"/>
    </location>
</feature>
<keyword evidence="5" id="KW-0175">Coiled coil</keyword>
<keyword evidence="2 4" id="KW-0863">Zinc-finger</keyword>
<feature type="domain" description="C3H1-type" evidence="7">
    <location>
        <begin position="18"/>
        <end position="46"/>
    </location>
</feature>
<evidence type="ECO:0000256" key="4">
    <source>
        <dbReference type="PROSITE-ProRule" id="PRU00723"/>
    </source>
</evidence>
<dbReference type="AlphaFoldDB" id="A0AAW1RFR2"/>
<dbReference type="GO" id="GO:0008270">
    <property type="term" value="F:zinc ion binding"/>
    <property type="evidence" value="ECO:0007669"/>
    <property type="project" value="UniProtKB-KW"/>
</dbReference>
<feature type="region of interest" description="Disordered" evidence="6">
    <location>
        <begin position="88"/>
        <end position="183"/>
    </location>
</feature>
<comment type="caution">
    <text evidence="8">The sequence shown here is derived from an EMBL/GenBank/DDBJ whole genome shotgun (WGS) entry which is preliminary data.</text>
</comment>
<evidence type="ECO:0000256" key="5">
    <source>
        <dbReference type="SAM" id="Coils"/>
    </source>
</evidence>
<dbReference type="Gene3D" id="4.10.1000.10">
    <property type="entry name" value="Zinc finger, CCCH-type"/>
    <property type="match status" value="1"/>
</dbReference>
<sequence>MVAQYETAPTASASQHPLYKTAWCKNLEETGFCPYQEKCMFAHSTAEKRESPYATRGDEVFSGDQQHLQASPGPMTIDLSSLFSGARRVKGGKTRGGTSSSSAQISDDVHKESPARRLMSGSEVAQIGDDNPQPLQPSRPLEQAPSSITSGRPQPSWAKAQRADGALRGVPGSPAQPPKTVINLLPSDQAGQHHSEPEGNTHNDQRCILAQPGSLDDDHSSTLQAAPASTPQPQPGPFTPPSPLERPAPPPQAPSPKHAAVQPSKASTGPPPFTDCSSQELVDCSEPVPSNASSPPSPPSIEKPTAVLSPQDISSLPSSPLSPLQETGLGPHAALPKSHVGVTSANDASYQPLLPCLEPPTLVLQPRQQLSTRAQQTSASTQNETEALSLHKNHVPGASGPLQPSQQPPQLAVLSQTIRAQQMLTQTLERDNQMLLQENQKLEKDNQSVQNINRKLVDHNEQLKKELQELKEGMQRIAIDKRKLQEILRNARAPQMFLLDFDDGYIEEDWREAVIQRLQAAQEYATSQQAIAHLVINHAGGGHGESAAVHVLCNANQKYFSIGAPTLGADLRNAGKTGLVAVIFPSKKS</sequence>
<dbReference type="InterPro" id="IPR036855">
    <property type="entry name" value="Znf_CCCH_sf"/>
</dbReference>
<dbReference type="Pfam" id="PF00642">
    <property type="entry name" value="zf-CCCH"/>
    <property type="match status" value="1"/>
</dbReference>
<feature type="coiled-coil region" evidence="5">
    <location>
        <begin position="425"/>
        <end position="487"/>
    </location>
</feature>